<evidence type="ECO:0008006" key="4">
    <source>
        <dbReference type="Google" id="ProtNLM"/>
    </source>
</evidence>
<name>A0AAU2K2V2_9ACTN</name>
<organism evidence="3">
    <name type="scientific">Streptomyces sp. NBC_00049</name>
    <dbReference type="NCBI Taxonomy" id="2903617"/>
    <lineage>
        <taxon>Bacteria</taxon>
        <taxon>Bacillati</taxon>
        <taxon>Actinomycetota</taxon>
        <taxon>Actinomycetes</taxon>
        <taxon>Kitasatosporales</taxon>
        <taxon>Streptomycetaceae</taxon>
        <taxon>Streptomyces</taxon>
    </lineage>
</organism>
<dbReference type="PROSITE" id="PS51257">
    <property type="entry name" value="PROKAR_LIPOPROTEIN"/>
    <property type="match status" value="1"/>
</dbReference>
<feature type="region of interest" description="Disordered" evidence="1">
    <location>
        <begin position="42"/>
        <end position="143"/>
    </location>
</feature>
<protein>
    <recommendedName>
        <fullName evidence="4">Lipoprotein</fullName>
    </recommendedName>
</protein>
<feature type="chain" id="PRO_5043962279" description="Lipoprotein" evidence="2">
    <location>
        <begin position="31"/>
        <end position="245"/>
    </location>
</feature>
<evidence type="ECO:0000313" key="3">
    <source>
        <dbReference type="EMBL" id="WTU78383.1"/>
    </source>
</evidence>
<reference evidence="3" key="1">
    <citation type="submission" date="2022-10" db="EMBL/GenBank/DDBJ databases">
        <title>The complete genomes of actinobacterial strains from the NBC collection.</title>
        <authorList>
            <person name="Joergensen T.S."/>
            <person name="Alvarez Arevalo M."/>
            <person name="Sterndorff E.B."/>
            <person name="Faurdal D."/>
            <person name="Vuksanovic O."/>
            <person name="Mourched A.-S."/>
            <person name="Charusanti P."/>
            <person name="Shaw S."/>
            <person name="Blin K."/>
            <person name="Weber T."/>
        </authorList>
    </citation>
    <scope>NUCLEOTIDE SEQUENCE</scope>
    <source>
        <strain evidence="3">NBC_00049</strain>
    </source>
</reference>
<dbReference type="AlphaFoldDB" id="A0AAU2K2V2"/>
<gene>
    <name evidence="3" type="ORF">OG327_36605</name>
</gene>
<evidence type="ECO:0000256" key="2">
    <source>
        <dbReference type="SAM" id="SignalP"/>
    </source>
</evidence>
<proteinExistence type="predicted"/>
<evidence type="ECO:0000256" key="1">
    <source>
        <dbReference type="SAM" id="MobiDB-lite"/>
    </source>
</evidence>
<dbReference type="EMBL" id="CP108264">
    <property type="protein sequence ID" value="WTU78383.1"/>
    <property type="molecule type" value="Genomic_DNA"/>
</dbReference>
<keyword evidence="2" id="KW-0732">Signal</keyword>
<accession>A0AAU2K2V2</accession>
<feature type="signal peptide" evidence="2">
    <location>
        <begin position="1"/>
        <end position="30"/>
    </location>
</feature>
<sequence length="245" mass="25677">MTMKTTGRVLVTGLLCAVLAACGTRTSGQAAGPAPVPGMTPGKCALDVPTEEQTGGYAGPPTDQETGGYAGPPTDQETGGYAGPPTDQETGGYAGPPTDQETGGYAGPPTDQETGGYAGPPTDQDTGDYVGPPTDGEMTNGGGPCGPADWFDMTRDFKAYYVQHQTKADDMRMDSHVVVEARVRKMRKVGEAKITFRTDQVGKGQAEVARRVAEMFAAWRHDVYGDTGTVIMRTSDGAVVVTEEW</sequence>